<evidence type="ECO:0000256" key="2">
    <source>
        <dbReference type="SAM" id="MobiDB-lite"/>
    </source>
</evidence>
<evidence type="ECO:0000256" key="3">
    <source>
        <dbReference type="SAM" id="SignalP"/>
    </source>
</evidence>
<feature type="region of interest" description="Disordered" evidence="2">
    <location>
        <begin position="317"/>
        <end position="339"/>
    </location>
</feature>
<evidence type="ECO:0000313" key="7">
    <source>
        <dbReference type="Proteomes" id="UP001305702"/>
    </source>
</evidence>
<dbReference type="CDD" id="cd00413">
    <property type="entry name" value="Glyco_hydrolase_16"/>
    <property type="match status" value="1"/>
</dbReference>
<name>A0AA96RG17_9BACL</name>
<dbReference type="Pfam" id="PF00722">
    <property type="entry name" value="Glyco_hydro_16"/>
    <property type="match status" value="1"/>
</dbReference>
<dbReference type="InterPro" id="IPR001119">
    <property type="entry name" value="SLH_dom"/>
</dbReference>
<feature type="domain" description="SLH" evidence="4">
    <location>
        <begin position="613"/>
        <end position="677"/>
    </location>
</feature>
<dbReference type="GO" id="GO:0005975">
    <property type="term" value="P:carbohydrate metabolic process"/>
    <property type="evidence" value="ECO:0007669"/>
    <property type="project" value="InterPro"/>
</dbReference>
<dbReference type="AlphaFoldDB" id="A0AA96RG17"/>
<dbReference type="Gene3D" id="2.60.120.200">
    <property type="match status" value="1"/>
</dbReference>
<dbReference type="GO" id="GO:0004553">
    <property type="term" value="F:hydrolase activity, hydrolyzing O-glycosyl compounds"/>
    <property type="evidence" value="ECO:0007669"/>
    <property type="project" value="InterPro"/>
</dbReference>
<evidence type="ECO:0000259" key="5">
    <source>
        <dbReference type="PROSITE" id="PS51762"/>
    </source>
</evidence>
<dbReference type="PROSITE" id="PS51762">
    <property type="entry name" value="GH16_2"/>
    <property type="match status" value="1"/>
</dbReference>
<evidence type="ECO:0000313" key="6">
    <source>
        <dbReference type="EMBL" id="WNQ14005.1"/>
    </source>
</evidence>
<dbReference type="InterPro" id="IPR000757">
    <property type="entry name" value="Beta-glucanase-like"/>
</dbReference>
<organism evidence="6 7">
    <name type="scientific">Paenibacillus aurantius</name>
    <dbReference type="NCBI Taxonomy" id="2918900"/>
    <lineage>
        <taxon>Bacteria</taxon>
        <taxon>Bacillati</taxon>
        <taxon>Bacillota</taxon>
        <taxon>Bacilli</taxon>
        <taxon>Bacillales</taxon>
        <taxon>Paenibacillaceae</taxon>
        <taxon>Paenibacillus</taxon>
    </lineage>
</organism>
<feature type="chain" id="PRO_5041736681" evidence="3">
    <location>
        <begin position="29"/>
        <end position="1165"/>
    </location>
</feature>
<dbReference type="Proteomes" id="UP001305702">
    <property type="component" value="Chromosome"/>
</dbReference>
<dbReference type="EMBL" id="CP130318">
    <property type="protein sequence ID" value="WNQ14005.1"/>
    <property type="molecule type" value="Genomic_DNA"/>
</dbReference>
<gene>
    <name evidence="6" type="ORF">MJA45_13595</name>
</gene>
<dbReference type="InterPro" id="IPR013320">
    <property type="entry name" value="ConA-like_dom_sf"/>
</dbReference>
<dbReference type="Pfam" id="PF25275">
    <property type="entry name" value="Golvesin_C"/>
    <property type="match status" value="1"/>
</dbReference>
<reference evidence="6 7" key="1">
    <citation type="submission" date="2022-02" db="EMBL/GenBank/DDBJ databases">
        <title>Paenibacillus sp. MBLB1776 Whole Genome Shotgun Sequencing.</title>
        <authorList>
            <person name="Hwang C.Y."/>
            <person name="Cho E.-S."/>
            <person name="Seo M.-J."/>
        </authorList>
    </citation>
    <scope>NUCLEOTIDE SEQUENCE [LARGE SCALE GENOMIC DNA]</scope>
    <source>
        <strain evidence="6 7">MBLB1776</strain>
    </source>
</reference>
<dbReference type="KEGG" id="paun:MJA45_13595"/>
<dbReference type="InterPro" id="IPR033803">
    <property type="entry name" value="CBD-like_Golvesin-Xly"/>
</dbReference>
<evidence type="ECO:0000256" key="1">
    <source>
        <dbReference type="ARBA" id="ARBA00022729"/>
    </source>
</evidence>
<keyword evidence="1 3" id="KW-0732">Signal</keyword>
<dbReference type="Pfam" id="PF13205">
    <property type="entry name" value="Big_5"/>
    <property type="match status" value="1"/>
</dbReference>
<evidence type="ECO:0000259" key="4">
    <source>
        <dbReference type="PROSITE" id="PS51272"/>
    </source>
</evidence>
<keyword evidence="7" id="KW-1185">Reference proteome</keyword>
<proteinExistence type="predicted"/>
<accession>A0AA96RG17</accession>
<protein>
    <submittedName>
        <fullName evidence="6">Ig-like domain-containing protein</fullName>
    </submittedName>
</protein>
<sequence length="1165" mass="129426">MKKRVWSIVLPVCLAANLLVTASPAAYGGIVTEAAAATDKSELLKIVNEAASLLPGVEEGSSEGQYAPGSRIRLQERIDSARTVLNSPSPTTEAVDASTADLNAAIAFFKSGLNARIAGSVYQVSNPKTNLIPADTLTKQPGLKNTVTRFVYGPLQGTKPQSVVISYKTSANWTNATLPNKEQGLKKSTIPGEYYQYNSSTPRGMTKLKVYKYAGVAADDQAVVTIYHNGKSETLTLDMNGAQDGWYEIGDYYFDGSPEEYVRFTRGSKDASKPTLTLLVTYEVMLERTSRSQTEAERTAVFPAGYRETGSWQDTSLASDNEYSVPRRSSEKGATATYNPGKLESGKYEVFTYIPERTQSGDNSLQVEIFHDSKVETLVFDQKKLESGWFRLGEFDFKGAGSELVKVTKLGSGGETIASSVKFETPQLEGVTINRTIVTTNKAEPSIELPNITMKEKVRASKVTPGLSPHDGSVIRGSSFALDLPYGKYYYIEDRFGPDGANYQYHIDFKWNPMLLEPGDYKVSYYILNAAHFPNSFHLDVHHNSVTDSVYVPKEKLVTGTWYDLGTYNFAAGTADEYVSFKDLPRMTAFKYEKVTPDHAIIKQVIASTHKFFDQYQVDDLNNEEAVQIVNAMAVKGITDGLITNHQFDPDRKITRAEMIALLTRMMNLPEDPEAADYGDTQGKATPYKGNIGAAEKAGLLYGVSTNGRALGVNMPADREFAARLLSNAIDYTGRYLNVDNFFADDPADYLVKNTTDSSSLETYALQEAFYRLLKLEVLKEEPDQSLKPSLKLSREEAVLMLNRFDGQLLSAGPDLRFDWHKTFADEFNGSAFDWSQWSADNYIRFDGISGRWSEYVEQKEGVVRLRTDVDNRLGAPYSSASITSAYRQNYGFYEARYKYPNAYGSHTSYWSINGSNTDFDWNEGTLPDTVGNNVWFIREAKPAPEFGLKNVREVNWSTNDNNAKEFHNFSGYMEPNRFYMAYDNKVSYEVPDYSKYIAPTGKTNGQYPNILSTVVTAFDGNMNVNKIDGTVAEFDWVRNYLKTADSDPASPYAAFPPVLIPEDSVTVTDKRNPPGKQTFVLRFNKQMNGATLTKDSVLVAKVGGGEVPAYKIVPISPLRFQLSFDGALDPKGDYEVKVTTAVKDSLNNSLAAEQKVTFRSGNKK</sequence>
<dbReference type="SUPFAM" id="SSF49899">
    <property type="entry name" value="Concanavalin A-like lectins/glucanases"/>
    <property type="match status" value="1"/>
</dbReference>
<dbReference type="InterPro" id="IPR032812">
    <property type="entry name" value="SbsA_Ig"/>
</dbReference>
<dbReference type="InterPro" id="IPR014755">
    <property type="entry name" value="Cu-Rt/internalin_Ig-like"/>
</dbReference>
<feature type="domain" description="GH16" evidence="5">
    <location>
        <begin position="783"/>
        <end position="1046"/>
    </location>
</feature>
<dbReference type="Gene3D" id="1.20.1270.90">
    <property type="entry name" value="AF1782-like"/>
    <property type="match status" value="1"/>
</dbReference>
<feature type="signal peptide" evidence="3">
    <location>
        <begin position="1"/>
        <end position="28"/>
    </location>
</feature>
<dbReference type="PROSITE" id="PS51272">
    <property type="entry name" value="SLH"/>
    <property type="match status" value="1"/>
</dbReference>
<dbReference type="RefSeq" id="WP_315607787.1">
    <property type="nucleotide sequence ID" value="NZ_CP130318.1"/>
</dbReference>
<dbReference type="Gene3D" id="2.60.40.1220">
    <property type="match status" value="1"/>
</dbReference>